<keyword evidence="1" id="KW-0812">Transmembrane</keyword>
<dbReference type="InterPro" id="IPR005625">
    <property type="entry name" value="PepSY-ass_TM"/>
</dbReference>
<feature type="transmembrane region" description="Helical" evidence="1">
    <location>
        <begin position="68"/>
        <end position="91"/>
    </location>
</feature>
<dbReference type="Proteomes" id="UP001526446">
    <property type="component" value="Unassembled WGS sequence"/>
</dbReference>
<feature type="transmembrane region" description="Helical" evidence="1">
    <location>
        <begin position="389"/>
        <end position="410"/>
    </location>
</feature>
<dbReference type="RefSeq" id="WP_265794582.1">
    <property type="nucleotide sequence ID" value="NZ_JAPIUX010000018.1"/>
</dbReference>
<reference evidence="2 3" key="1">
    <citation type="submission" date="2022-11" db="EMBL/GenBank/DDBJ databases">
        <title>Genome sequencing of Acetobacter type strain.</title>
        <authorList>
            <person name="Heo J."/>
            <person name="Lee D."/>
            <person name="Han B.-H."/>
            <person name="Hong S.-B."/>
            <person name="Kwon S.-W."/>
        </authorList>
    </citation>
    <scope>NUCLEOTIDE SEQUENCE [LARGE SCALE GENOMIC DNA]</scope>
    <source>
        <strain evidence="2 3">KACC 21251</strain>
    </source>
</reference>
<protein>
    <submittedName>
        <fullName evidence="2">PepSY-associated TM helix domain-containing protein</fullName>
    </submittedName>
</protein>
<gene>
    <name evidence="2" type="ORF">OQ252_11255</name>
</gene>
<dbReference type="PANTHER" id="PTHR34219:SF4">
    <property type="entry name" value="PEPSY DOMAIN-CONTAINING PROTEIN"/>
    <property type="match status" value="1"/>
</dbReference>
<feature type="transmembrane region" description="Helical" evidence="1">
    <location>
        <begin position="462"/>
        <end position="480"/>
    </location>
</feature>
<feature type="transmembrane region" description="Helical" evidence="1">
    <location>
        <begin position="430"/>
        <end position="450"/>
    </location>
</feature>
<comment type="caution">
    <text evidence="2">The sequence shown here is derived from an EMBL/GenBank/DDBJ whole genome shotgun (WGS) entry which is preliminary data.</text>
</comment>
<feature type="transmembrane region" description="Helical" evidence="1">
    <location>
        <begin position="513"/>
        <end position="533"/>
    </location>
</feature>
<feature type="transmembrane region" description="Helical" evidence="1">
    <location>
        <begin position="33"/>
        <end position="56"/>
    </location>
</feature>
<accession>A0ABT3Q9L6</accession>
<keyword evidence="1" id="KW-1133">Transmembrane helix</keyword>
<feature type="transmembrane region" description="Helical" evidence="1">
    <location>
        <begin position="7"/>
        <end position="27"/>
    </location>
</feature>
<sequence length="539" mass="58009">MVKSAGIIFLAYLGAALLSFLAAYLLPVSPANAAVAGILVGLAVWPVLAMFGFAHIRTGFRAAMTQVHDMAGIFTGWLIYVMTLSGTLSVFRSEISLWSRPELKEGAVDPVRATTAALSWLGGHAPHALAWYIAPATARAPFTWVSWEEGGLFHQRALDPVTGSSETLRDTVGGDFFYRFHFELQLPYPWGRLLAGIGAVALVFVLLTGLVAHRRIFQDFFTFRPKKGQRSWLDVHNLAGVAALPFHLTIAFTGAVTLATLLMPWAGLARYPDTAAFQNALVPSLSPSAPTGTAGVLAPVAPVLEEASRRLKSEGINQVYVYNPSDSAATIVILGGNKDRIAFDTHVLRFDGKTGKLLADTQETRPAVAAFAVLYGLHIAHFAPSATRWLYFGSGVLLLLVTGSGLRLWIRRRLRRGESRHLVLLERANVGVVAGTPIAFIAFFLANRLLPVALHDRAAREVQIVFAVWGLLVLAALVLPARKAWRIFSILAALALGGVALLSAPWARSVECGVSLVSLFLAGCCVMAFRSLGAADGRV</sequence>
<evidence type="ECO:0000256" key="1">
    <source>
        <dbReference type="SAM" id="Phobius"/>
    </source>
</evidence>
<keyword evidence="3" id="KW-1185">Reference proteome</keyword>
<name>A0ABT3Q9L6_9PROT</name>
<dbReference type="PANTHER" id="PTHR34219">
    <property type="entry name" value="IRON-REGULATED INNER MEMBRANE PROTEIN-RELATED"/>
    <property type="match status" value="1"/>
</dbReference>
<keyword evidence="1" id="KW-0472">Membrane</keyword>
<proteinExistence type="predicted"/>
<feature type="transmembrane region" description="Helical" evidence="1">
    <location>
        <begin position="193"/>
        <end position="217"/>
    </location>
</feature>
<dbReference type="Pfam" id="PF03929">
    <property type="entry name" value="PepSY_TM"/>
    <property type="match status" value="1"/>
</dbReference>
<organism evidence="2 3">
    <name type="scientific">Acetobacter farinalis</name>
    <dbReference type="NCBI Taxonomy" id="1260984"/>
    <lineage>
        <taxon>Bacteria</taxon>
        <taxon>Pseudomonadati</taxon>
        <taxon>Pseudomonadota</taxon>
        <taxon>Alphaproteobacteria</taxon>
        <taxon>Acetobacterales</taxon>
        <taxon>Acetobacteraceae</taxon>
        <taxon>Acetobacter</taxon>
    </lineage>
</organism>
<feature type="transmembrane region" description="Helical" evidence="1">
    <location>
        <begin position="366"/>
        <end position="383"/>
    </location>
</feature>
<dbReference type="EMBL" id="JAPIUX010000018">
    <property type="protein sequence ID" value="MCX2561968.1"/>
    <property type="molecule type" value="Genomic_DNA"/>
</dbReference>
<feature type="transmembrane region" description="Helical" evidence="1">
    <location>
        <begin position="238"/>
        <end position="265"/>
    </location>
</feature>
<evidence type="ECO:0000313" key="3">
    <source>
        <dbReference type="Proteomes" id="UP001526446"/>
    </source>
</evidence>
<feature type="transmembrane region" description="Helical" evidence="1">
    <location>
        <begin position="487"/>
        <end position="507"/>
    </location>
</feature>
<evidence type="ECO:0000313" key="2">
    <source>
        <dbReference type="EMBL" id="MCX2561968.1"/>
    </source>
</evidence>